<evidence type="ECO:0000313" key="1">
    <source>
        <dbReference type="EMBL" id="KAI0044256.1"/>
    </source>
</evidence>
<comment type="caution">
    <text evidence="1">The sequence shown here is derived from an EMBL/GenBank/DDBJ whole genome shotgun (WGS) entry which is preliminary data.</text>
</comment>
<dbReference type="Proteomes" id="UP000814033">
    <property type="component" value="Unassembled WGS sequence"/>
</dbReference>
<gene>
    <name evidence="1" type="ORF">FA95DRAFT_1562450</name>
</gene>
<proteinExistence type="predicted"/>
<dbReference type="EMBL" id="MU275989">
    <property type="protein sequence ID" value="KAI0044256.1"/>
    <property type="molecule type" value="Genomic_DNA"/>
</dbReference>
<sequence>MSLEARQPRPAQVQTIVQEFRIPTSPPSAHACAKPDPAASSVLVAKSRKFSYVRYVRLEATSHAAWSAARRRRARCHSSLLGVAMLLLRARSRHALRSTARLRDVSLVLGSTPRVRVLEFWSSGWRRAASIATGLLLHGSSLLRPFRPSVAFSHRYSYSLPFNDPVNLLHGRVHALITQRPRNARCVRRLCSTPRDSRLPVAPAK</sequence>
<protein>
    <submittedName>
        <fullName evidence="1">Uncharacterized protein</fullName>
    </submittedName>
</protein>
<reference evidence="1" key="1">
    <citation type="submission" date="2021-02" db="EMBL/GenBank/DDBJ databases">
        <authorList>
            <consortium name="DOE Joint Genome Institute"/>
            <person name="Ahrendt S."/>
            <person name="Looney B.P."/>
            <person name="Miyauchi S."/>
            <person name="Morin E."/>
            <person name="Drula E."/>
            <person name="Courty P.E."/>
            <person name="Chicoki N."/>
            <person name="Fauchery L."/>
            <person name="Kohler A."/>
            <person name="Kuo A."/>
            <person name="Labutti K."/>
            <person name="Pangilinan J."/>
            <person name="Lipzen A."/>
            <person name="Riley R."/>
            <person name="Andreopoulos W."/>
            <person name="He G."/>
            <person name="Johnson J."/>
            <person name="Barry K.W."/>
            <person name="Grigoriev I.V."/>
            <person name="Nagy L."/>
            <person name="Hibbett D."/>
            <person name="Henrissat B."/>
            <person name="Matheny P.B."/>
            <person name="Labbe J."/>
            <person name="Martin F."/>
        </authorList>
    </citation>
    <scope>NUCLEOTIDE SEQUENCE</scope>
    <source>
        <strain evidence="1">FP105234-sp</strain>
    </source>
</reference>
<organism evidence="1 2">
    <name type="scientific">Auriscalpium vulgare</name>
    <dbReference type="NCBI Taxonomy" id="40419"/>
    <lineage>
        <taxon>Eukaryota</taxon>
        <taxon>Fungi</taxon>
        <taxon>Dikarya</taxon>
        <taxon>Basidiomycota</taxon>
        <taxon>Agaricomycotina</taxon>
        <taxon>Agaricomycetes</taxon>
        <taxon>Russulales</taxon>
        <taxon>Auriscalpiaceae</taxon>
        <taxon>Auriscalpium</taxon>
    </lineage>
</organism>
<name>A0ACB8RKL0_9AGAM</name>
<keyword evidence="2" id="KW-1185">Reference proteome</keyword>
<evidence type="ECO:0000313" key="2">
    <source>
        <dbReference type="Proteomes" id="UP000814033"/>
    </source>
</evidence>
<reference evidence="1" key="2">
    <citation type="journal article" date="2022" name="New Phytol.">
        <title>Evolutionary transition to the ectomycorrhizal habit in the genomes of a hyperdiverse lineage of mushroom-forming fungi.</title>
        <authorList>
            <person name="Looney B."/>
            <person name="Miyauchi S."/>
            <person name="Morin E."/>
            <person name="Drula E."/>
            <person name="Courty P.E."/>
            <person name="Kohler A."/>
            <person name="Kuo A."/>
            <person name="LaButti K."/>
            <person name="Pangilinan J."/>
            <person name="Lipzen A."/>
            <person name="Riley R."/>
            <person name="Andreopoulos W."/>
            <person name="He G."/>
            <person name="Johnson J."/>
            <person name="Nolan M."/>
            <person name="Tritt A."/>
            <person name="Barry K.W."/>
            <person name="Grigoriev I.V."/>
            <person name="Nagy L.G."/>
            <person name="Hibbett D."/>
            <person name="Henrissat B."/>
            <person name="Matheny P.B."/>
            <person name="Labbe J."/>
            <person name="Martin F.M."/>
        </authorList>
    </citation>
    <scope>NUCLEOTIDE SEQUENCE</scope>
    <source>
        <strain evidence="1">FP105234-sp</strain>
    </source>
</reference>
<accession>A0ACB8RKL0</accession>